<feature type="compositionally biased region" description="Basic residues" evidence="5">
    <location>
        <begin position="695"/>
        <end position="709"/>
    </location>
</feature>
<dbReference type="EMBL" id="MU826867">
    <property type="protein sequence ID" value="KAJ7370333.1"/>
    <property type="molecule type" value="Genomic_DNA"/>
</dbReference>
<keyword evidence="4" id="KW-0788">Thiol protease</keyword>
<dbReference type="GO" id="GO:0016579">
    <property type="term" value="P:protein deubiquitination"/>
    <property type="evidence" value="ECO:0007669"/>
    <property type="project" value="InterPro"/>
</dbReference>
<comment type="caution">
    <text evidence="8">The sequence shown here is derived from an EMBL/GenBank/DDBJ whole genome shotgun (WGS) entry which is preliminary data.</text>
</comment>
<dbReference type="InterPro" id="IPR003653">
    <property type="entry name" value="Peptidase_C48_C"/>
</dbReference>
<feature type="domain" description="USP" evidence="6">
    <location>
        <begin position="1"/>
        <end position="157"/>
    </location>
</feature>
<dbReference type="AlphaFoldDB" id="A0A9X0CQC2"/>
<dbReference type="Pfam" id="PF02902">
    <property type="entry name" value="Peptidase_C48"/>
    <property type="match status" value="1"/>
</dbReference>
<evidence type="ECO:0000256" key="2">
    <source>
        <dbReference type="ARBA" id="ARBA00022670"/>
    </source>
</evidence>
<evidence type="ECO:0000259" key="6">
    <source>
        <dbReference type="PROSITE" id="PS50235"/>
    </source>
</evidence>
<dbReference type="PROSITE" id="PS00973">
    <property type="entry name" value="USP_2"/>
    <property type="match status" value="1"/>
</dbReference>
<keyword evidence="2" id="KW-0645">Protease</keyword>
<evidence type="ECO:0000313" key="9">
    <source>
        <dbReference type="Proteomes" id="UP001163046"/>
    </source>
</evidence>
<dbReference type="InterPro" id="IPR028889">
    <property type="entry name" value="USP"/>
</dbReference>
<feature type="domain" description="Ubiquitin-like protease family profile" evidence="7">
    <location>
        <begin position="226"/>
        <end position="403"/>
    </location>
</feature>
<dbReference type="PROSITE" id="PS50600">
    <property type="entry name" value="ULP_PROTEASE"/>
    <property type="match status" value="1"/>
</dbReference>
<dbReference type="PROSITE" id="PS50235">
    <property type="entry name" value="USP_3"/>
    <property type="match status" value="1"/>
</dbReference>
<comment type="similarity">
    <text evidence="1">Belongs to the peptidase C48 family.</text>
</comment>
<dbReference type="OrthoDB" id="1939479at2759"/>
<feature type="region of interest" description="Disordered" evidence="5">
    <location>
        <begin position="685"/>
        <end position="709"/>
    </location>
</feature>
<keyword evidence="3" id="KW-0378">Hydrolase</keyword>
<dbReference type="InterPro" id="IPR001394">
    <property type="entry name" value="Peptidase_C19_UCH"/>
</dbReference>
<dbReference type="Gene3D" id="3.90.70.10">
    <property type="entry name" value="Cysteine proteinases"/>
    <property type="match status" value="1"/>
</dbReference>
<dbReference type="SUPFAM" id="SSF54001">
    <property type="entry name" value="Cysteine proteinases"/>
    <property type="match status" value="2"/>
</dbReference>
<keyword evidence="9" id="KW-1185">Reference proteome</keyword>
<accession>A0A9X0CQC2</accession>
<proteinExistence type="inferred from homology"/>
<evidence type="ECO:0000256" key="5">
    <source>
        <dbReference type="SAM" id="MobiDB-lite"/>
    </source>
</evidence>
<evidence type="ECO:0000313" key="8">
    <source>
        <dbReference type="EMBL" id="KAJ7370333.1"/>
    </source>
</evidence>
<reference evidence="8" key="1">
    <citation type="submission" date="2023-01" db="EMBL/GenBank/DDBJ databases">
        <title>Genome assembly of the deep-sea coral Lophelia pertusa.</title>
        <authorList>
            <person name="Herrera S."/>
            <person name="Cordes E."/>
        </authorList>
    </citation>
    <scope>NUCLEOTIDE SEQUENCE</scope>
    <source>
        <strain evidence="8">USNM1676648</strain>
        <tissue evidence="8">Polyp</tissue>
    </source>
</reference>
<dbReference type="GO" id="GO:0016926">
    <property type="term" value="P:protein desumoylation"/>
    <property type="evidence" value="ECO:0007669"/>
    <property type="project" value="TreeGrafter"/>
</dbReference>
<dbReference type="PANTHER" id="PTHR12606">
    <property type="entry name" value="SENTRIN/SUMO-SPECIFIC PROTEASE"/>
    <property type="match status" value="1"/>
</dbReference>
<dbReference type="InterPro" id="IPR018200">
    <property type="entry name" value="USP_CS"/>
</dbReference>
<name>A0A9X0CQC2_9CNID</name>
<dbReference type="Proteomes" id="UP001163046">
    <property type="component" value="Unassembled WGS sequence"/>
</dbReference>
<dbReference type="Pfam" id="PF00443">
    <property type="entry name" value="UCH"/>
    <property type="match status" value="1"/>
</dbReference>
<protein>
    <recommendedName>
        <fullName evidence="10">Ubiquitin carboxyl-terminal hydrolase</fullName>
    </recommendedName>
</protein>
<dbReference type="GO" id="GO:0016929">
    <property type="term" value="F:deSUMOylase activity"/>
    <property type="evidence" value="ECO:0007669"/>
    <property type="project" value="TreeGrafter"/>
</dbReference>
<dbReference type="Gene3D" id="3.40.395.10">
    <property type="entry name" value="Adenoviral Proteinase, Chain A"/>
    <property type="match status" value="1"/>
</dbReference>
<dbReference type="GO" id="GO:0004843">
    <property type="term" value="F:cysteine-type deubiquitinase activity"/>
    <property type="evidence" value="ECO:0007669"/>
    <property type="project" value="InterPro"/>
</dbReference>
<evidence type="ECO:0000259" key="7">
    <source>
        <dbReference type="PROSITE" id="PS50600"/>
    </source>
</evidence>
<evidence type="ECO:0000256" key="3">
    <source>
        <dbReference type="ARBA" id="ARBA00022801"/>
    </source>
</evidence>
<gene>
    <name evidence="8" type="ORF">OS493_032831</name>
</gene>
<dbReference type="GO" id="GO:0005634">
    <property type="term" value="C:nucleus"/>
    <property type="evidence" value="ECO:0007669"/>
    <property type="project" value="TreeGrafter"/>
</dbReference>
<evidence type="ECO:0000256" key="4">
    <source>
        <dbReference type="ARBA" id="ARBA00022807"/>
    </source>
</evidence>
<evidence type="ECO:0000256" key="1">
    <source>
        <dbReference type="ARBA" id="ARBA00005234"/>
    </source>
</evidence>
<dbReference type="PANTHER" id="PTHR12606:SF141">
    <property type="entry name" value="GH15225P-RELATED"/>
    <property type="match status" value="1"/>
</dbReference>
<evidence type="ECO:0008006" key="10">
    <source>
        <dbReference type="Google" id="ProtNLM"/>
    </source>
</evidence>
<organism evidence="8 9">
    <name type="scientific">Desmophyllum pertusum</name>
    <dbReference type="NCBI Taxonomy" id="174260"/>
    <lineage>
        <taxon>Eukaryota</taxon>
        <taxon>Metazoa</taxon>
        <taxon>Cnidaria</taxon>
        <taxon>Anthozoa</taxon>
        <taxon>Hexacorallia</taxon>
        <taxon>Scleractinia</taxon>
        <taxon>Caryophylliina</taxon>
        <taxon>Caryophylliidae</taxon>
        <taxon>Desmophyllum</taxon>
    </lineage>
</organism>
<dbReference type="GO" id="GO:0006508">
    <property type="term" value="P:proteolysis"/>
    <property type="evidence" value="ECO:0007669"/>
    <property type="project" value="UniProtKB-KW"/>
</dbReference>
<sequence length="709" mass="81140">MTLMNVLSSSWIFSWIQKLKTNPQRAVVSNARKCQQCAWAEDEMQIWPHFINSVPIVGCKTVDEALSQLKASGGEFATAELDISSLCAKPTSDTQRYRLRSVILHKGKNSSCGHYTTIVNRENQWYLFDDANVSPTEFQRIADELERCGYLLFYELIEGNDKCSQRGEENAVDANRKEDDITKSSAFEKSSLCRMTEDMMETVAEEASKNTDLTGTVRTLRGALIPYLSHEDLLQLIGERGLLSRQLTSFEIEPEKCTFISSQQFSILRSAVEVFETFKRNEDDELQGSLERVIEQVISKAEGGGIHYFVVVNFSEQEGHWCLLYVCPRDSRMVYLDPLGIGLKAKQTFGVARYLFQRMLEKEGEEVDWEIWKFENLKCEWPLPTQKTEDDCGVFVCMYVLCIILGQGISFSQVDIPELRLQMAYEILQQELISETKQSFQRKAPLCPSGEELTLTAARLHLKPTEKLQTGAGAVKEPLEIAIDRLKRLVDDGSQEEAEEINEMDVEEEFRFTPSIKEAQERVAGMRDYLLSIANTPFSEELPPPHLERHQTYLLFGGFLYSFKKLETMLLGTECFPFPVIDKILHFVHDLFQSETKPSIKRQTGSKIKFEPLIKETSFLDYDLSKTIPGHISYVSHVLWHEAITKLVMDLQGCDYLEATGIALGEEKPTRTPYGLKWESLVEEAKRRNTNPTTSKRKQATPRRVFRKK</sequence>
<dbReference type="CDD" id="cd02257">
    <property type="entry name" value="Peptidase_C19"/>
    <property type="match status" value="1"/>
</dbReference>
<dbReference type="InterPro" id="IPR038765">
    <property type="entry name" value="Papain-like_cys_pep_sf"/>
</dbReference>